<dbReference type="Proteomes" id="UP000322658">
    <property type="component" value="Unassembled WGS sequence"/>
</dbReference>
<keyword evidence="1" id="KW-0808">Transferase</keyword>
<sequence length="156" mass="18036">MKAVLDACCGSRMFWFNRRHPDVVFMDQRNESHTLCDGRTLEIKPDVVGDFREMPFSDGTFRLVVFDPPHLIHAGESSWLAKKYGKLDRKTWREDLKAGFRECFRVLEPGGILVFKWCEDQVSTADVLKLASHEPLFGHRRGKTVFLVFMKSTTPN</sequence>
<organism evidence="1 2">
    <name type="scientific">Alistipes shahii</name>
    <dbReference type="NCBI Taxonomy" id="328814"/>
    <lineage>
        <taxon>Bacteria</taxon>
        <taxon>Pseudomonadati</taxon>
        <taxon>Bacteroidota</taxon>
        <taxon>Bacteroidia</taxon>
        <taxon>Bacteroidales</taxon>
        <taxon>Rikenellaceae</taxon>
        <taxon>Alistipes</taxon>
    </lineage>
</organism>
<dbReference type="Gene3D" id="3.40.50.150">
    <property type="entry name" value="Vaccinia Virus protein VP39"/>
    <property type="match status" value="1"/>
</dbReference>
<comment type="caution">
    <text evidence="1">The sequence shown here is derived from an EMBL/GenBank/DDBJ whole genome shotgun (WGS) entry which is preliminary data.</text>
</comment>
<name>A0A5B3GKF1_9BACT</name>
<accession>A0A5B3GKF1</accession>
<protein>
    <submittedName>
        <fullName evidence="1">Class I SAM-dependent methyltransferase</fullName>
    </submittedName>
</protein>
<dbReference type="AlphaFoldDB" id="A0A5B3GKF1"/>
<dbReference type="SUPFAM" id="SSF53335">
    <property type="entry name" value="S-adenosyl-L-methionine-dependent methyltransferases"/>
    <property type="match status" value="1"/>
</dbReference>
<dbReference type="GO" id="GO:0032259">
    <property type="term" value="P:methylation"/>
    <property type="evidence" value="ECO:0007669"/>
    <property type="project" value="UniProtKB-KW"/>
</dbReference>
<evidence type="ECO:0000313" key="2">
    <source>
        <dbReference type="Proteomes" id="UP000322658"/>
    </source>
</evidence>
<dbReference type="InterPro" id="IPR029063">
    <property type="entry name" value="SAM-dependent_MTases_sf"/>
</dbReference>
<dbReference type="CDD" id="cd02440">
    <property type="entry name" value="AdoMet_MTases"/>
    <property type="match status" value="1"/>
</dbReference>
<proteinExistence type="predicted"/>
<evidence type="ECO:0000313" key="1">
    <source>
        <dbReference type="EMBL" id="KAA2373963.1"/>
    </source>
</evidence>
<keyword evidence="1" id="KW-0489">Methyltransferase</keyword>
<dbReference type="GO" id="GO:0008168">
    <property type="term" value="F:methyltransferase activity"/>
    <property type="evidence" value="ECO:0007669"/>
    <property type="project" value="UniProtKB-KW"/>
</dbReference>
<dbReference type="EMBL" id="VVXJ01000029">
    <property type="protein sequence ID" value="KAA2373963.1"/>
    <property type="molecule type" value="Genomic_DNA"/>
</dbReference>
<gene>
    <name evidence="1" type="ORF">F2Y07_11830</name>
</gene>
<reference evidence="1 2" key="1">
    <citation type="journal article" date="2019" name="Nat. Med.">
        <title>A library of human gut bacterial isolates paired with longitudinal multiomics data enables mechanistic microbiome research.</title>
        <authorList>
            <person name="Poyet M."/>
            <person name="Groussin M."/>
            <person name="Gibbons S.M."/>
            <person name="Avila-Pacheco J."/>
            <person name="Jiang X."/>
            <person name="Kearney S.M."/>
            <person name="Perrotta A.R."/>
            <person name="Berdy B."/>
            <person name="Zhao S."/>
            <person name="Lieberman T.D."/>
            <person name="Swanson P.K."/>
            <person name="Smith M."/>
            <person name="Roesemann S."/>
            <person name="Alexander J.E."/>
            <person name="Rich S.A."/>
            <person name="Livny J."/>
            <person name="Vlamakis H."/>
            <person name="Clish C."/>
            <person name="Bullock K."/>
            <person name="Deik A."/>
            <person name="Scott J."/>
            <person name="Pierce K.A."/>
            <person name="Xavier R.J."/>
            <person name="Alm E.J."/>
        </authorList>
    </citation>
    <scope>NUCLEOTIDE SEQUENCE [LARGE SCALE GENOMIC DNA]</scope>
    <source>
        <strain evidence="1 2">BIOML-A1</strain>
    </source>
</reference>